<dbReference type="Pfam" id="PF01934">
    <property type="entry name" value="HepT-like"/>
    <property type="match status" value="1"/>
</dbReference>
<keyword evidence="6" id="KW-0472">Membrane</keyword>
<evidence type="ECO:0000256" key="2">
    <source>
        <dbReference type="ARBA" id="ARBA00022649"/>
    </source>
</evidence>
<keyword evidence="2" id="KW-1277">Toxin-antitoxin system</keyword>
<accession>Q2FNB8</accession>
<dbReference type="GO" id="GO:0110001">
    <property type="term" value="C:toxin-antitoxin complex"/>
    <property type="evidence" value="ECO:0007669"/>
    <property type="project" value="InterPro"/>
</dbReference>
<evidence type="ECO:0000256" key="6">
    <source>
        <dbReference type="SAM" id="Phobius"/>
    </source>
</evidence>
<keyword evidence="6" id="KW-1133">Transmembrane helix</keyword>
<dbReference type="InterPro" id="IPR008201">
    <property type="entry name" value="HepT-like"/>
</dbReference>
<keyword evidence="3" id="KW-0540">Nuclease</keyword>
<evidence type="ECO:0000256" key="4">
    <source>
        <dbReference type="ARBA" id="ARBA00022801"/>
    </source>
</evidence>
<evidence type="ECO:0000256" key="5">
    <source>
        <dbReference type="ARBA" id="ARBA00024207"/>
    </source>
</evidence>
<comment type="similarity">
    <text evidence="5">Belongs to the HepT RNase toxin family.</text>
</comment>
<dbReference type="AlphaFoldDB" id="Q2FNB8"/>
<keyword evidence="4" id="KW-0378">Hydrolase</keyword>
<dbReference type="OrthoDB" id="117839at2157"/>
<dbReference type="EnsemblBacteria" id="ABD42037">
    <property type="protein sequence ID" value="ABD42037"/>
    <property type="gene ID" value="Mhun_2333"/>
</dbReference>
<dbReference type="GO" id="GO:0016787">
    <property type="term" value="F:hydrolase activity"/>
    <property type="evidence" value="ECO:0007669"/>
    <property type="project" value="UniProtKB-KW"/>
</dbReference>
<organism evidence="7 8">
    <name type="scientific">Methanospirillum hungatei JF-1 (strain ATCC 27890 / DSM 864 / NBRC 100397 / JF-1)</name>
    <dbReference type="NCBI Taxonomy" id="323259"/>
    <lineage>
        <taxon>Archaea</taxon>
        <taxon>Methanobacteriati</taxon>
        <taxon>Methanobacteriota</taxon>
        <taxon>Stenosarchaea group</taxon>
        <taxon>Methanomicrobia</taxon>
        <taxon>Methanomicrobiales</taxon>
        <taxon>Methanospirillaceae</taxon>
        <taxon>Methanospirillum</taxon>
    </lineage>
</organism>
<dbReference type="EMBL" id="CP000254">
    <property type="protein sequence ID" value="ABD42037.1"/>
    <property type="molecule type" value="Genomic_DNA"/>
</dbReference>
<evidence type="ECO:0008006" key="9">
    <source>
        <dbReference type="Google" id="ProtNLM"/>
    </source>
</evidence>
<reference evidence="8" key="1">
    <citation type="journal article" date="2016" name="Stand. Genomic Sci.">
        <title>Complete genome sequence of Methanospirillum hungatei type strain JF1.</title>
        <authorList>
            <person name="Gunsalus R.P."/>
            <person name="Cook L.E."/>
            <person name="Crable B."/>
            <person name="Rohlin L."/>
            <person name="McDonald E."/>
            <person name="Mouttaki H."/>
            <person name="Sieber J.R."/>
            <person name="Poweleit N."/>
            <person name="Zhou H."/>
            <person name="Lapidus A.L."/>
            <person name="Daligault H.E."/>
            <person name="Land M."/>
            <person name="Gilna P."/>
            <person name="Ivanova N."/>
            <person name="Kyrpides N."/>
            <person name="Culley D.E."/>
            <person name="McInerney M.J."/>
        </authorList>
    </citation>
    <scope>NUCLEOTIDE SEQUENCE [LARGE SCALE GENOMIC DNA]</scope>
    <source>
        <strain evidence="8">ATCC 27890 / DSM 864 / NBRC 100397 / JF-1</strain>
    </source>
</reference>
<keyword evidence="8" id="KW-1185">Reference proteome</keyword>
<keyword evidence="6" id="KW-0812">Transmembrane</keyword>
<evidence type="ECO:0000256" key="3">
    <source>
        <dbReference type="ARBA" id="ARBA00022722"/>
    </source>
</evidence>
<evidence type="ECO:0000256" key="1">
    <source>
        <dbReference type="ARBA" id="ARBA00022553"/>
    </source>
</evidence>
<dbReference type="KEGG" id="mhu:Mhun_2333"/>
<sequence length="174" mass="20711">MPHGTCLFRSTACQSILCDIRHYQEDAESIFRRKERFDQDRRDFYARTMVLFALTNRLMDLAREVSLIRGYISSEEQVKNKVFFKRLHDHGVISWEMRQQMIDLVNFRNQVSHHFYEVTRDDIEKVWQTMPVCSEFVSIMEQELASHDRVKKGMVIIAGTALILLVLVLLWYFS</sequence>
<dbReference type="Gene3D" id="1.20.120.580">
    <property type="entry name" value="bsu32300-like"/>
    <property type="match status" value="1"/>
</dbReference>
<evidence type="ECO:0000313" key="8">
    <source>
        <dbReference type="Proteomes" id="UP000001941"/>
    </source>
</evidence>
<dbReference type="GO" id="GO:0004540">
    <property type="term" value="F:RNA nuclease activity"/>
    <property type="evidence" value="ECO:0007669"/>
    <property type="project" value="InterPro"/>
</dbReference>
<dbReference type="STRING" id="323259.Mhun_2333"/>
<evidence type="ECO:0000313" key="7">
    <source>
        <dbReference type="EMBL" id="ABD42037.1"/>
    </source>
</evidence>
<dbReference type="RefSeq" id="WP_011449295.1">
    <property type="nucleotide sequence ID" value="NC_007796.1"/>
</dbReference>
<dbReference type="InParanoid" id="Q2FNB8"/>
<name>Q2FNB8_METHJ</name>
<gene>
    <name evidence="7" type="ordered locus">Mhun_2333</name>
</gene>
<dbReference type="GeneID" id="3923051"/>
<dbReference type="eggNOG" id="arCOG02109">
    <property type="taxonomic scope" value="Archaea"/>
</dbReference>
<dbReference type="Proteomes" id="UP000001941">
    <property type="component" value="Chromosome"/>
</dbReference>
<dbReference type="InterPro" id="IPR037038">
    <property type="entry name" value="HepT-like_sf"/>
</dbReference>
<proteinExistence type="inferred from homology"/>
<dbReference type="HOGENOM" id="CLU_1536664_0_0_2"/>
<keyword evidence="1" id="KW-0597">Phosphoprotein</keyword>
<protein>
    <recommendedName>
        <fullName evidence="9">DUF86 domain-containing protein</fullName>
    </recommendedName>
</protein>
<feature type="transmembrane region" description="Helical" evidence="6">
    <location>
        <begin position="154"/>
        <end position="173"/>
    </location>
</feature>